<keyword evidence="3" id="KW-1185">Reference proteome</keyword>
<feature type="region of interest" description="Disordered" evidence="1">
    <location>
        <begin position="15"/>
        <end position="42"/>
    </location>
</feature>
<sequence length="97" mass="10993">MGELKDTEAYVEELNDYEEEDEKALDSSKLTVESRKNTRPTVSASGMYAQADVAINVSWCAKRSDLASRRVALSAQAVHRAQMTTCIHYLRRFNSNY</sequence>
<evidence type="ECO:0000256" key="1">
    <source>
        <dbReference type="SAM" id="MobiDB-lite"/>
    </source>
</evidence>
<accession>A0AAV1WHM9</accession>
<evidence type="ECO:0000313" key="2">
    <source>
        <dbReference type="EMBL" id="CAL0308581.1"/>
    </source>
</evidence>
<comment type="caution">
    <text evidence="2">The sequence shown here is derived from an EMBL/GenBank/DDBJ whole genome shotgun (WGS) entry which is preliminary data.</text>
</comment>
<gene>
    <name evidence="2" type="ORF">LLUT_LOCUS9641</name>
</gene>
<name>A0AAV1WHM9_LUPLU</name>
<organism evidence="2 3">
    <name type="scientific">Lupinus luteus</name>
    <name type="common">European yellow lupine</name>
    <dbReference type="NCBI Taxonomy" id="3873"/>
    <lineage>
        <taxon>Eukaryota</taxon>
        <taxon>Viridiplantae</taxon>
        <taxon>Streptophyta</taxon>
        <taxon>Embryophyta</taxon>
        <taxon>Tracheophyta</taxon>
        <taxon>Spermatophyta</taxon>
        <taxon>Magnoliopsida</taxon>
        <taxon>eudicotyledons</taxon>
        <taxon>Gunneridae</taxon>
        <taxon>Pentapetalae</taxon>
        <taxon>rosids</taxon>
        <taxon>fabids</taxon>
        <taxon>Fabales</taxon>
        <taxon>Fabaceae</taxon>
        <taxon>Papilionoideae</taxon>
        <taxon>50 kb inversion clade</taxon>
        <taxon>genistoids sensu lato</taxon>
        <taxon>core genistoids</taxon>
        <taxon>Genisteae</taxon>
        <taxon>Lupinus</taxon>
    </lineage>
</organism>
<dbReference type="AlphaFoldDB" id="A0AAV1WHM9"/>
<protein>
    <submittedName>
        <fullName evidence="2">Uncharacterized protein</fullName>
    </submittedName>
</protein>
<evidence type="ECO:0000313" key="3">
    <source>
        <dbReference type="Proteomes" id="UP001497480"/>
    </source>
</evidence>
<dbReference type="Proteomes" id="UP001497480">
    <property type="component" value="Unassembled WGS sequence"/>
</dbReference>
<reference evidence="2 3" key="1">
    <citation type="submission" date="2024-03" db="EMBL/GenBank/DDBJ databases">
        <authorList>
            <person name="Martinez-Hernandez J."/>
        </authorList>
    </citation>
    <scope>NUCLEOTIDE SEQUENCE [LARGE SCALE GENOMIC DNA]</scope>
</reference>
<proteinExistence type="predicted"/>
<dbReference type="EMBL" id="CAXHTB010000006">
    <property type="protein sequence ID" value="CAL0308581.1"/>
    <property type="molecule type" value="Genomic_DNA"/>
</dbReference>